<feature type="binding site" evidence="9">
    <location>
        <position position="22"/>
    </location>
    <ligand>
        <name>ATP</name>
        <dbReference type="ChEBI" id="CHEBI:30616"/>
    </ligand>
</feature>
<feature type="binding site" evidence="9">
    <location>
        <position position="115"/>
    </location>
    <ligand>
        <name>ATP</name>
        <dbReference type="ChEBI" id="CHEBI:30616"/>
    </ligand>
</feature>
<evidence type="ECO:0000256" key="8">
    <source>
        <dbReference type="ARBA" id="ARBA00029346"/>
    </source>
</evidence>
<keyword evidence="5 9" id="KW-0067">ATP-binding</keyword>
<keyword evidence="4 9" id="KW-0547">Nucleotide-binding</keyword>
<dbReference type="NCBIfam" id="TIGR00125">
    <property type="entry name" value="cyt_tran_rel"/>
    <property type="match status" value="1"/>
</dbReference>
<dbReference type="PANTHER" id="PTHR21342">
    <property type="entry name" value="PHOSPHOPANTETHEINE ADENYLYLTRANSFERASE"/>
    <property type="match status" value="1"/>
</dbReference>
<comment type="caution">
    <text evidence="11">The sequence shown here is derived from an EMBL/GenBank/DDBJ whole genome shotgun (WGS) entry which is preliminary data.</text>
</comment>
<dbReference type="CDD" id="cd02163">
    <property type="entry name" value="PPAT"/>
    <property type="match status" value="1"/>
</dbReference>
<dbReference type="InterPro" id="IPR014729">
    <property type="entry name" value="Rossmann-like_a/b/a_fold"/>
</dbReference>
<evidence type="ECO:0000256" key="9">
    <source>
        <dbReference type="HAMAP-Rule" id="MF_00151"/>
    </source>
</evidence>
<dbReference type="PANTHER" id="PTHR21342:SF1">
    <property type="entry name" value="PHOSPHOPANTETHEINE ADENYLYLTRANSFERASE"/>
    <property type="match status" value="1"/>
</dbReference>
<evidence type="ECO:0000313" key="12">
    <source>
        <dbReference type="Proteomes" id="UP001431634"/>
    </source>
</evidence>
<reference evidence="11" key="1">
    <citation type="submission" date="2023-05" db="EMBL/GenBank/DDBJ databases">
        <title>Whole genome sequence of Commensalibacter sp.</title>
        <authorList>
            <person name="Charoenyingcharoen P."/>
            <person name="Yukphan P."/>
        </authorList>
    </citation>
    <scope>NUCLEOTIDE SEQUENCE</scope>
    <source>
        <strain evidence="11">TBRC 16381</strain>
    </source>
</reference>
<dbReference type="EC" id="2.7.7.3" evidence="9"/>
<comment type="subcellular location">
    <subcellularLocation>
        <location evidence="9">Cytoplasm</location>
    </subcellularLocation>
</comment>
<evidence type="ECO:0000256" key="4">
    <source>
        <dbReference type="ARBA" id="ARBA00022741"/>
    </source>
</evidence>
<proteinExistence type="inferred from homology"/>
<dbReference type="EMBL" id="JASBAO010000001">
    <property type="protein sequence ID" value="MDI2089919.1"/>
    <property type="molecule type" value="Genomic_DNA"/>
</dbReference>
<dbReference type="InterPro" id="IPR001980">
    <property type="entry name" value="PPAT"/>
</dbReference>
<gene>
    <name evidence="9 11" type="primary">coaD</name>
    <name evidence="11" type="ORF">QJV27_00760</name>
</gene>
<dbReference type="Gene3D" id="3.40.50.620">
    <property type="entry name" value="HUPs"/>
    <property type="match status" value="1"/>
</dbReference>
<keyword evidence="7 9" id="KW-0173">Coenzyme A biosynthesis</keyword>
<evidence type="ECO:0000259" key="10">
    <source>
        <dbReference type="Pfam" id="PF01467"/>
    </source>
</evidence>
<evidence type="ECO:0000256" key="5">
    <source>
        <dbReference type="ARBA" id="ARBA00022840"/>
    </source>
</evidence>
<protein>
    <recommendedName>
        <fullName evidence="9">Phosphopantetheine adenylyltransferase</fullName>
        <ecNumber evidence="9">2.7.7.3</ecNumber>
    </recommendedName>
    <alternativeName>
        <fullName evidence="9">Dephospho-CoA pyrophosphorylase</fullName>
    </alternativeName>
    <alternativeName>
        <fullName evidence="9">Pantetheine-phosphate adenylyltransferase</fullName>
        <shortName evidence="9">PPAT</shortName>
    </alternativeName>
</protein>
<keyword evidence="2 9" id="KW-0808">Transferase</keyword>
<organism evidence="11 12">
    <name type="scientific">Commensalibacter oyaizuii</name>
    <dbReference type="NCBI Taxonomy" id="3043873"/>
    <lineage>
        <taxon>Bacteria</taxon>
        <taxon>Pseudomonadati</taxon>
        <taxon>Pseudomonadota</taxon>
        <taxon>Alphaproteobacteria</taxon>
        <taxon>Acetobacterales</taxon>
        <taxon>Acetobacteraceae</taxon>
    </lineage>
</organism>
<keyword evidence="6 9" id="KW-0460">Magnesium</keyword>
<dbReference type="Pfam" id="PF01467">
    <property type="entry name" value="CTP_transf_like"/>
    <property type="match status" value="1"/>
</dbReference>
<dbReference type="InterPro" id="IPR004821">
    <property type="entry name" value="Cyt_trans-like"/>
</dbReference>
<dbReference type="RefSeq" id="WP_281447083.1">
    <property type="nucleotide sequence ID" value="NZ_JASBAO010000001.1"/>
</dbReference>
<feature type="site" description="Transition state stabilizer" evidence="9">
    <location>
        <position position="22"/>
    </location>
</feature>
<keyword evidence="1 9" id="KW-0963">Cytoplasm</keyword>
<dbReference type="SUPFAM" id="SSF52374">
    <property type="entry name" value="Nucleotidylyl transferase"/>
    <property type="match status" value="1"/>
</dbReference>
<evidence type="ECO:0000256" key="2">
    <source>
        <dbReference type="ARBA" id="ARBA00022679"/>
    </source>
</evidence>
<feature type="domain" description="Cytidyltransferase-like" evidence="10">
    <location>
        <begin position="10"/>
        <end position="150"/>
    </location>
</feature>
<evidence type="ECO:0000256" key="1">
    <source>
        <dbReference type="ARBA" id="ARBA00022490"/>
    </source>
</evidence>
<feature type="binding site" evidence="9">
    <location>
        <position position="14"/>
    </location>
    <ligand>
        <name>substrate</name>
    </ligand>
</feature>
<feature type="binding site" evidence="9">
    <location>
        <position position="46"/>
    </location>
    <ligand>
        <name>substrate</name>
    </ligand>
</feature>
<feature type="binding site" evidence="9">
    <location>
        <position position="90"/>
    </location>
    <ligand>
        <name>substrate</name>
    </ligand>
</feature>
<evidence type="ECO:0000313" key="11">
    <source>
        <dbReference type="EMBL" id="MDI2089919.1"/>
    </source>
</evidence>
<evidence type="ECO:0000256" key="3">
    <source>
        <dbReference type="ARBA" id="ARBA00022695"/>
    </source>
</evidence>
<comment type="cofactor">
    <cofactor evidence="9">
        <name>Mg(2+)</name>
        <dbReference type="ChEBI" id="CHEBI:18420"/>
    </cofactor>
</comment>
<name>A0ABT6PYM6_9PROT</name>
<evidence type="ECO:0000256" key="7">
    <source>
        <dbReference type="ARBA" id="ARBA00022993"/>
    </source>
</evidence>
<comment type="subunit">
    <text evidence="9">Homohexamer.</text>
</comment>
<comment type="catalytic activity">
    <reaction evidence="8 9">
        <text>(R)-4'-phosphopantetheine + ATP + H(+) = 3'-dephospho-CoA + diphosphate</text>
        <dbReference type="Rhea" id="RHEA:19801"/>
        <dbReference type="ChEBI" id="CHEBI:15378"/>
        <dbReference type="ChEBI" id="CHEBI:30616"/>
        <dbReference type="ChEBI" id="CHEBI:33019"/>
        <dbReference type="ChEBI" id="CHEBI:57328"/>
        <dbReference type="ChEBI" id="CHEBI:61723"/>
        <dbReference type="EC" id="2.7.7.3"/>
    </reaction>
</comment>
<evidence type="ECO:0000256" key="6">
    <source>
        <dbReference type="ARBA" id="ARBA00022842"/>
    </source>
</evidence>
<dbReference type="PRINTS" id="PR01020">
    <property type="entry name" value="LPSBIOSNTHSS"/>
</dbReference>
<sequence length="179" mass="20056">MNNSKPRIGFYPGTFDPITNGHLDIIKRAVHLVDELIIGVALNENKRPFWGLDKRVACIHESLIEVFGDACRVLNHKGCAIKVIGFDNLLVDCVKANNASVIVRGLRQATDFDMEFQMCLMNQCLAPDIETVFLVATEQNRSIASSFVKEVARLGGDVSSFVPKATLKRIQQQYKKENY</sequence>
<dbReference type="NCBIfam" id="TIGR01510">
    <property type="entry name" value="coaD_prev_kdtB"/>
    <property type="match status" value="1"/>
</dbReference>
<feature type="binding site" evidence="9">
    <location>
        <position position="104"/>
    </location>
    <ligand>
        <name>substrate</name>
    </ligand>
</feature>
<comment type="similarity">
    <text evidence="9">Belongs to the bacterial CoaD family.</text>
</comment>
<feature type="binding site" evidence="9">
    <location>
        <begin position="140"/>
        <end position="146"/>
    </location>
    <ligand>
        <name>ATP</name>
        <dbReference type="ChEBI" id="CHEBI:30616"/>
    </ligand>
</feature>
<keyword evidence="12" id="KW-1185">Reference proteome</keyword>
<comment type="function">
    <text evidence="9">Reversibly transfers an adenylyl group from ATP to 4'-phosphopantetheine, yielding dephospho-CoA (dPCoA) and pyrophosphate.</text>
</comment>
<dbReference type="GO" id="GO:0004595">
    <property type="term" value="F:pantetheine-phosphate adenylyltransferase activity"/>
    <property type="evidence" value="ECO:0007669"/>
    <property type="project" value="UniProtKB-EC"/>
</dbReference>
<dbReference type="Proteomes" id="UP001431634">
    <property type="component" value="Unassembled WGS sequence"/>
</dbReference>
<comment type="pathway">
    <text evidence="9">Cofactor biosynthesis; coenzyme A biosynthesis; CoA from (R)-pantothenate: step 4/5.</text>
</comment>
<feature type="binding site" evidence="9">
    <location>
        <begin position="14"/>
        <end position="15"/>
    </location>
    <ligand>
        <name>ATP</name>
        <dbReference type="ChEBI" id="CHEBI:30616"/>
    </ligand>
</feature>
<dbReference type="HAMAP" id="MF_00151">
    <property type="entry name" value="PPAT_bact"/>
    <property type="match status" value="1"/>
</dbReference>
<feature type="binding site" evidence="9">
    <location>
        <begin position="105"/>
        <end position="107"/>
    </location>
    <ligand>
        <name>ATP</name>
        <dbReference type="ChEBI" id="CHEBI:30616"/>
    </ligand>
</feature>
<keyword evidence="3 9" id="KW-0548">Nucleotidyltransferase</keyword>
<accession>A0ABT6PYM6</accession>